<dbReference type="PANTHER" id="PTHR11999:SF70">
    <property type="entry name" value="MIP05841P"/>
    <property type="match status" value="1"/>
</dbReference>
<evidence type="ECO:0000256" key="4">
    <source>
        <dbReference type="ARBA" id="ARBA00022898"/>
    </source>
</evidence>
<dbReference type="InterPro" id="IPR010977">
    <property type="entry name" value="Aromatic_deC"/>
</dbReference>
<comment type="similarity">
    <text evidence="2 7">Belongs to the group II decarboxylase family.</text>
</comment>
<reference evidence="8" key="1">
    <citation type="submission" date="2020-01" db="EMBL/GenBank/DDBJ databases">
        <authorList>
            <person name="Meier V. D."/>
            <person name="Meier V D."/>
        </authorList>
    </citation>
    <scope>NUCLEOTIDE SEQUENCE</scope>
    <source>
        <strain evidence="8">HLG_WM_MAG_10</strain>
    </source>
</reference>
<dbReference type="CDD" id="cd06450">
    <property type="entry name" value="DOPA_deC_like"/>
    <property type="match status" value="1"/>
</dbReference>
<keyword evidence="4 6" id="KW-0663">Pyridoxal phosphate</keyword>
<evidence type="ECO:0000313" key="8">
    <source>
        <dbReference type="EMBL" id="CAA6803895.1"/>
    </source>
</evidence>
<dbReference type="InterPro" id="IPR015421">
    <property type="entry name" value="PyrdxlP-dep_Trfase_major"/>
</dbReference>
<dbReference type="Gene3D" id="3.90.1150.10">
    <property type="entry name" value="Aspartate Aminotransferase, domain 1"/>
    <property type="match status" value="1"/>
</dbReference>
<dbReference type="GO" id="GO:0004058">
    <property type="term" value="F:aromatic-L-amino-acid decarboxylase activity"/>
    <property type="evidence" value="ECO:0007669"/>
    <property type="project" value="UniProtKB-EC"/>
</dbReference>
<evidence type="ECO:0000256" key="2">
    <source>
        <dbReference type="ARBA" id="ARBA00009533"/>
    </source>
</evidence>
<dbReference type="Gene3D" id="1.20.1340.10">
    <property type="entry name" value="dopa decarboxylase, N-terminal domain"/>
    <property type="match status" value="1"/>
</dbReference>
<dbReference type="GO" id="GO:0005737">
    <property type="term" value="C:cytoplasm"/>
    <property type="evidence" value="ECO:0007669"/>
    <property type="project" value="TreeGrafter"/>
</dbReference>
<dbReference type="EC" id="4.1.1.28" evidence="8"/>
<dbReference type="EMBL" id="CACVAQ010000092">
    <property type="protein sequence ID" value="CAA6803895.1"/>
    <property type="molecule type" value="Genomic_DNA"/>
</dbReference>
<evidence type="ECO:0000256" key="7">
    <source>
        <dbReference type="RuleBase" id="RU000382"/>
    </source>
</evidence>
<evidence type="ECO:0000256" key="5">
    <source>
        <dbReference type="ARBA" id="ARBA00023239"/>
    </source>
</evidence>
<dbReference type="PRINTS" id="PR00800">
    <property type="entry name" value="YHDCRBOXLASE"/>
</dbReference>
<organism evidence="8">
    <name type="scientific">uncultured Aureispira sp</name>
    <dbReference type="NCBI Taxonomy" id="1331704"/>
    <lineage>
        <taxon>Bacteria</taxon>
        <taxon>Pseudomonadati</taxon>
        <taxon>Bacteroidota</taxon>
        <taxon>Saprospiria</taxon>
        <taxon>Saprospirales</taxon>
        <taxon>Saprospiraceae</taxon>
        <taxon>Aureispira</taxon>
        <taxon>environmental samples</taxon>
    </lineage>
</organism>
<dbReference type="AlphaFoldDB" id="A0A6S6SLR9"/>
<dbReference type="GO" id="GO:0006520">
    <property type="term" value="P:amino acid metabolic process"/>
    <property type="evidence" value="ECO:0007669"/>
    <property type="project" value="InterPro"/>
</dbReference>
<dbReference type="Pfam" id="PF00282">
    <property type="entry name" value="Pyridoxal_deC"/>
    <property type="match status" value="1"/>
</dbReference>
<sequence>MNSKEFRQYAHQMVDWMADYFEQIEDYPVKAQVEPKEIYNQLPEQAPLKGEEMSVIFKDFQDIILPGITHWQHPSFFAYFPANTSFPSILGEMLTATLGTQCMIWDTSPAAAELEERVMNWLRDLMGIPSFFDGVIQDTASTATLTAILSAREKATNFDSNQNGITQNNFRVYCSTETHSSIEKAVKIAGLGKNNLVKIPVDAQLRMQADALENAIQDDLKNGYRPICIVAAIGTTGTTAIDPLKEITTISQKFNIWLHVDAAYAGSALLLPEFQWMIEGIELVDSFVFNPHKWLLTNFDCSVYFIKDKESLLKTFEVLPEYLKTASRGIVNDYRDWGVPLGRRFRALKLWFVLRNYGVEGLQKQLRAHISLAQALTRWIQTSPDFELLAPTTLNLVCFRYHPKSIQEEERLNVINKKILDQLNKNGRMYLTHTKINKKYTLRIVVGQTFVEAQHVQSAWEQIQEIARKGA</sequence>
<keyword evidence="3" id="KW-0210">Decarboxylase</keyword>
<feature type="modified residue" description="N6-(pyridoxal phosphate)lysine" evidence="6">
    <location>
        <position position="293"/>
    </location>
</feature>
<evidence type="ECO:0000256" key="6">
    <source>
        <dbReference type="PIRSR" id="PIRSR602129-50"/>
    </source>
</evidence>
<dbReference type="GO" id="GO:0019752">
    <property type="term" value="P:carboxylic acid metabolic process"/>
    <property type="evidence" value="ECO:0007669"/>
    <property type="project" value="InterPro"/>
</dbReference>
<name>A0A6S6SLR9_9BACT</name>
<dbReference type="GO" id="GO:0030170">
    <property type="term" value="F:pyridoxal phosphate binding"/>
    <property type="evidence" value="ECO:0007669"/>
    <property type="project" value="InterPro"/>
</dbReference>
<evidence type="ECO:0000256" key="1">
    <source>
        <dbReference type="ARBA" id="ARBA00001933"/>
    </source>
</evidence>
<evidence type="ECO:0000256" key="3">
    <source>
        <dbReference type="ARBA" id="ARBA00022793"/>
    </source>
</evidence>
<dbReference type="Gene3D" id="3.40.640.10">
    <property type="entry name" value="Type I PLP-dependent aspartate aminotransferase-like (Major domain)"/>
    <property type="match status" value="1"/>
</dbReference>
<dbReference type="InterPro" id="IPR015424">
    <property type="entry name" value="PyrdxlP-dep_Trfase"/>
</dbReference>
<dbReference type="InterPro" id="IPR021115">
    <property type="entry name" value="Pyridoxal-P_BS"/>
</dbReference>
<proteinExistence type="inferred from homology"/>
<gene>
    <name evidence="8" type="ORF">HELGO_WM32970</name>
</gene>
<dbReference type="PANTHER" id="PTHR11999">
    <property type="entry name" value="GROUP II PYRIDOXAL-5-PHOSPHATE DECARBOXYLASE"/>
    <property type="match status" value="1"/>
</dbReference>
<protein>
    <submittedName>
        <fullName evidence="8">Aromatic-L-amino-acid decarboxylase (EC)</fullName>
        <ecNumber evidence="8">4.1.1.28</ecNumber>
    </submittedName>
</protein>
<keyword evidence="5 7" id="KW-0456">Lyase</keyword>
<comment type="cofactor">
    <cofactor evidence="1 6 7">
        <name>pyridoxal 5'-phosphate</name>
        <dbReference type="ChEBI" id="CHEBI:597326"/>
    </cofactor>
</comment>
<dbReference type="InterPro" id="IPR002129">
    <property type="entry name" value="PyrdxlP-dep_de-COase"/>
</dbReference>
<dbReference type="InterPro" id="IPR015422">
    <property type="entry name" value="PyrdxlP-dep_Trfase_small"/>
</dbReference>
<dbReference type="SUPFAM" id="SSF53383">
    <property type="entry name" value="PLP-dependent transferases"/>
    <property type="match status" value="1"/>
</dbReference>
<dbReference type="PROSITE" id="PS00392">
    <property type="entry name" value="DDC_GAD_HDC_YDC"/>
    <property type="match status" value="1"/>
</dbReference>
<accession>A0A6S6SLR9</accession>